<keyword evidence="3" id="KW-1185">Reference proteome</keyword>
<evidence type="ECO:0000313" key="3">
    <source>
        <dbReference type="Proteomes" id="UP000824219"/>
    </source>
</evidence>
<evidence type="ECO:0000313" key="2">
    <source>
        <dbReference type="EMBL" id="KAG7321614.1"/>
    </source>
</evidence>
<protein>
    <submittedName>
        <fullName evidence="2">Uncharacterized protein</fullName>
    </submittedName>
</protein>
<comment type="caution">
    <text evidence="2">The sequence shown here is derived from an EMBL/GenBank/DDBJ whole genome shotgun (WGS) entry which is preliminary data.</text>
</comment>
<organism evidence="2 3">
    <name type="scientific">Hemibagrus wyckioides</name>
    <dbReference type="NCBI Taxonomy" id="337641"/>
    <lineage>
        <taxon>Eukaryota</taxon>
        <taxon>Metazoa</taxon>
        <taxon>Chordata</taxon>
        <taxon>Craniata</taxon>
        <taxon>Vertebrata</taxon>
        <taxon>Euteleostomi</taxon>
        <taxon>Actinopterygii</taxon>
        <taxon>Neopterygii</taxon>
        <taxon>Teleostei</taxon>
        <taxon>Ostariophysi</taxon>
        <taxon>Siluriformes</taxon>
        <taxon>Bagridae</taxon>
        <taxon>Hemibagrus</taxon>
    </lineage>
</organism>
<evidence type="ECO:0000256" key="1">
    <source>
        <dbReference type="SAM" id="MobiDB-lite"/>
    </source>
</evidence>
<dbReference type="Proteomes" id="UP000824219">
    <property type="component" value="Linkage Group LG17"/>
</dbReference>
<feature type="region of interest" description="Disordered" evidence="1">
    <location>
        <begin position="51"/>
        <end position="75"/>
    </location>
</feature>
<feature type="compositionally biased region" description="Polar residues" evidence="1">
    <location>
        <begin position="54"/>
        <end position="63"/>
    </location>
</feature>
<dbReference type="EMBL" id="JAHKSW010000017">
    <property type="protein sequence ID" value="KAG7321614.1"/>
    <property type="molecule type" value="Genomic_DNA"/>
</dbReference>
<name>A0A9D3NH95_9TELE</name>
<proteinExistence type="predicted"/>
<reference evidence="2 3" key="1">
    <citation type="submission" date="2021-06" db="EMBL/GenBank/DDBJ databases">
        <title>Chromosome-level genome assembly of the red-tail catfish (Hemibagrus wyckioides).</title>
        <authorList>
            <person name="Shao F."/>
        </authorList>
    </citation>
    <scope>NUCLEOTIDE SEQUENCE [LARGE SCALE GENOMIC DNA]</scope>
    <source>
        <strain evidence="2">EC202008001</strain>
        <tissue evidence="2">Blood</tissue>
    </source>
</reference>
<sequence length="75" mass="8284">MKYSAGRKTGCLFSVNVLMWQPGGSWTIKGTEGQRGQKAHVTLGNSRTKGRLTAVQTRPSVQRRTPGHRDHDPPI</sequence>
<dbReference type="AlphaFoldDB" id="A0A9D3NH95"/>
<accession>A0A9D3NH95</accession>
<gene>
    <name evidence="2" type="ORF">KOW79_014472</name>
</gene>